<evidence type="ECO:0000313" key="2">
    <source>
        <dbReference type="EMBL" id="KAJ1158475.1"/>
    </source>
</evidence>
<evidence type="ECO:0000256" key="1">
    <source>
        <dbReference type="SAM" id="MobiDB-lite"/>
    </source>
</evidence>
<organism evidence="2 3">
    <name type="scientific">Pleurodeles waltl</name>
    <name type="common">Iberian ribbed newt</name>
    <dbReference type="NCBI Taxonomy" id="8319"/>
    <lineage>
        <taxon>Eukaryota</taxon>
        <taxon>Metazoa</taxon>
        <taxon>Chordata</taxon>
        <taxon>Craniata</taxon>
        <taxon>Vertebrata</taxon>
        <taxon>Euteleostomi</taxon>
        <taxon>Amphibia</taxon>
        <taxon>Batrachia</taxon>
        <taxon>Caudata</taxon>
        <taxon>Salamandroidea</taxon>
        <taxon>Salamandridae</taxon>
        <taxon>Pleurodelinae</taxon>
        <taxon>Pleurodeles</taxon>
    </lineage>
</organism>
<gene>
    <name evidence="2" type="ORF">NDU88_011163</name>
</gene>
<evidence type="ECO:0000313" key="3">
    <source>
        <dbReference type="Proteomes" id="UP001066276"/>
    </source>
</evidence>
<reference evidence="2" key="1">
    <citation type="journal article" date="2022" name="bioRxiv">
        <title>Sequencing and chromosome-scale assembly of the giantPleurodeles waltlgenome.</title>
        <authorList>
            <person name="Brown T."/>
            <person name="Elewa A."/>
            <person name="Iarovenko S."/>
            <person name="Subramanian E."/>
            <person name="Araus A.J."/>
            <person name="Petzold A."/>
            <person name="Susuki M."/>
            <person name="Suzuki K.-i.T."/>
            <person name="Hayashi T."/>
            <person name="Toyoda A."/>
            <person name="Oliveira C."/>
            <person name="Osipova E."/>
            <person name="Leigh N.D."/>
            <person name="Simon A."/>
            <person name="Yun M.H."/>
        </authorList>
    </citation>
    <scope>NUCLEOTIDE SEQUENCE</scope>
    <source>
        <strain evidence="2">20211129_DDA</strain>
        <tissue evidence="2">Liver</tissue>
    </source>
</reference>
<dbReference type="Proteomes" id="UP001066276">
    <property type="component" value="Chromosome 5"/>
</dbReference>
<dbReference type="EMBL" id="JANPWB010000009">
    <property type="protein sequence ID" value="KAJ1158475.1"/>
    <property type="molecule type" value="Genomic_DNA"/>
</dbReference>
<accession>A0AAV7S2Q9</accession>
<comment type="caution">
    <text evidence="2">The sequence shown here is derived from an EMBL/GenBank/DDBJ whole genome shotgun (WGS) entry which is preliminary data.</text>
</comment>
<keyword evidence="3" id="KW-1185">Reference proteome</keyword>
<name>A0AAV7S2Q9_PLEWA</name>
<protein>
    <submittedName>
        <fullName evidence="2">Uncharacterized protein</fullName>
    </submittedName>
</protein>
<dbReference type="AlphaFoldDB" id="A0AAV7S2Q9"/>
<feature type="region of interest" description="Disordered" evidence="1">
    <location>
        <begin position="1"/>
        <end position="36"/>
    </location>
</feature>
<proteinExistence type="predicted"/>
<sequence length="155" mass="16509">MSSGSTAGNNEVKAESDIVTDSAVGNTESSAEGAADNDRAGQALQLVILKPQLKVQLNFSGTAAGNTEASAEGAADNDRLVLAQQLAILEYWVRALTQIPEELPLALQLTILEYTLTVQHILVELPLALQLIILEYTLTVHLILLEALCIEGDNT</sequence>